<dbReference type="InterPro" id="IPR011990">
    <property type="entry name" value="TPR-like_helical_dom_sf"/>
</dbReference>
<dbReference type="EMBL" id="KL142378">
    <property type="protein sequence ID" value="KDR76746.1"/>
    <property type="molecule type" value="Genomic_DNA"/>
</dbReference>
<dbReference type="Gene3D" id="1.25.40.10">
    <property type="entry name" value="Tetratricopeptide repeat domain"/>
    <property type="match status" value="2"/>
</dbReference>
<dbReference type="Proteomes" id="UP000027222">
    <property type="component" value="Unassembled WGS sequence"/>
</dbReference>
<name>A0A067T0S4_GALM3</name>
<sequence length="1006" mass="111010">MNVAALAQSVISDLRCAAEFICRFEDTGSVEDITQAIEHMESVVSSVIIENFGELSNALGRLYALRFECTVNVQDIDCAISHHQNAVESTPSGHADLPSRFNNLGNAYSGRFKCTGDLKDINSAISHQQKAVESTPSGYAGLSSRINDLGNSYLRRFEHTGDLKDISSAISHHQKAVESTPSGHADLLSGISNLGSSYMRRFNHTGDLKDINSAISHHQKAKAVEFTPSGHADLPRGFSNLGTSYLVRFERTGDLNDVNSALSYHQKAMESTASGHADLSSRFNNLGSSYNCRFQCTGELKDVDSAISHHQKAIESTPSGHACLPTRFNNLGNAYSGRFERTGDLKDINSAISHHQKAVECTPSGHACLPTWFNNLGNSYAFRFKRTADLEDIDSAISHHLKAVEFTPSGHSDLPGRFKNLGNSYSCRFKHNQYFPDIECSIGSYRGGAASNGAPSIRLQSAKLAARLSSIHDCSHCLIDFSLAITLLSEVAGLEQTVHRRHANLLDHSQFLGLAVANALILGRPDSALEWLEQGRCLVWNQINQLRTPVDTLRMNHRHRSLADRFIEVAKALESHGTRSNPSSSGTLAEEIRLQDDTLIHTGLAADYRKLIEEIRSLPDFNDFLRPPKVVDLLASLPSDSPVIIFNIHEDGCDALALMAGLDEPLHIPLKDFSLAEAEKLKHALQVDLLKQREVKDQDRGVRIVSENRISMAGILQALWYKVVQPILEALGYSFWANDSTRRRIWWCPTGPLAFLPLHAAGIYGSSYKPGLRVSDFAVSSYTPTVQFLNKKSAASSTVQKCTNILLINPNTPSLPAIPFTRKEVHNLKVIMDNPHIRTLLLEDGAATTDKVKAEMNTCNWVHFACHGIQDVGDPLKSGVHLRDGRLELLEIMRQKLSNPEFAFLSACQTSKGDLKLSEEVVHLAAGMLAAGYRGVVGTMWSISDRHGPEFAKWFYEYLLENMGTDGLDSTKAAYALDYATRKVRDTLGEDDDAFLTWVPYVHFGY</sequence>
<gene>
    <name evidence="2" type="ORF">GALMADRAFT_1328691</name>
</gene>
<dbReference type="HOGENOM" id="CLU_001305_0_1_1"/>
<dbReference type="SUPFAM" id="SSF48452">
    <property type="entry name" value="TPR-like"/>
    <property type="match status" value="1"/>
</dbReference>
<evidence type="ECO:0000313" key="2">
    <source>
        <dbReference type="EMBL" id="KDR76746.1"/>
    </source>
</evidence>
<reference evidence="3" key="1">
    <citation type="journal article" date="2014" name="Proc. Natl. Acad. Sci. U.S.A.">
        <title>Extensive sampling of basidiomycete genomes demonstrates inadequacy of the white-rot/brown-rot paradigm for wood decay fungi.</title>
        <authorList>
            <person name="Riley R."/>
            <person name="Salamov A.A."/>
            <person name="Brown D.W."/>
            <person name="Nagy L.G."/>
            <person name="Floudas D."/>
            <person name="Held B.W."/>
            <person name="Levasseur A."/>
            <person name="Lombard V."/>
            <person name="Morin E."/>
            <person name="Otillar R."/>
            <person name="Lindquist E.A."/>
            <person name="Sun H."/>
            <person name="LaButti K.M."/>
            <person name="Schmutz J."/>
            <person name="Jabbour D."/>
            <person name="Luo H."/>
            <person name="Baker S.E."/>
            <person name="Pisabarro A.G."/>
            <person name="Walton J.D."/>
            <person name="Blanchette R.A."/>
            <person name="Henrissat B."/>
            <person name="Martin F."/>
            <person name="Cullen D."/>
            <person name="Hibbett D.S."/>
            <person name="Grigoriev I.V."/>
        </authorList>
    </citation>
    <scope>NUCLEOTIDE SEQUENCE [LARGE SCALE GENOMIC DNA]</scope>
    <source>
        <strain evidence="3">CBS 339.88</strain>
    </source>
</reference>
<dbReference type="PANTHER" id="PTHR19959:SF119">
    <property type="entry name" value="FUNGAL LIPASE-LIKE DOMAIN-CONTAINING PROTEIN"/>
    <property type="match status" value="1"/>
</dbReference>
<feature type="domain" description="CHAT" evidence="1">
    <location>
        <begin position="716"/>
        <end position="1005"/>
    </location>
</feature>
<accession>A0A067T0S4</accession>
<evidence type="ECO:0000259" key="1">
    <source>
        <dbReference type="Pfam" id="PF12770"/>
    </source>
</evidence>
<dbReference type="STRING" id="685588.A0A067T0S4"/>
<evidence type="ECO:0000313" key="3">
    <source>
        <dbReference type="Proteomes" id="UP000027222"/>
    </source>
</evidence>
<proteinExistence type="predicted"/>
<dbReference type="Pfam" id="PF12770">
    <property type="entry name" value="CHAT"/>
    <property type="match status" value="1"/>
</dbReference>
<keyword evidence="3" id="KW-1185">Reference proteome</keyword>
<dbReference type="SUPFAM" id="SSF81901">
    <property type="entry name" value="HCP-like"/>
    <property type="match status" value="2"/>
</dbReference>
<protein>
    <recommendedName>
        <fullName evidence="1">CHAT domain-containing protein</fullName>
    </recommendedName>
</protein>
<organism evidence="2 3">
    <name type="scientific">Galerina marginata (strain CBS 339.88)</name>
    <dbReference type="NCBI Taxonomy" id="685588"/>
    <lineage>
        <taxon>Eukaryota</taxon>
        <taxon>Fungi</taxon>
        <taxon>Dikarya</taxon>
        <taxon>Basidiomycota</taxon>
        <taxon>Agaricomycotina</taxon>
        <taxon>Agaricomycetes</taxon>
        <taxon>Agaricomycetidae</taxon>
        <taxon>Agaricales</taxon>
        <taxon>Agaricineae</taxon>
        <taxon>Strophariaceae</taxon>
        <taxon>Galerina</taxon>
    </lineage>
</organism>
<dbReference type="OrthoDB" id="9991317at2759"/>
<dbReference type="AlphaFoldDB" id="A0A067T0S4"/>
<dbReference type="PANTHER" id="PTHR19959">
    <property type="entry name" value="KINESIN LIGHT CHAIN"/>
    <property type="match status" value="1"/>
</dbReference>
<dbReference type="InterPro" id="IPR024983">
    <property type="entry name" value="CHAT_dom"/>
</dbReference>